<gene>
    <name evidence="1" type="ORF">ABXZ32_10360</name>
</gene>
<reference evidence="1 2" key="1">
    <citation type="submission" date="2024-07" db="EMBL/GenBank/DDBJ databases">
        <title>The genome sequence of type strain Sediminicola luteus GDMCC 1.2596T.</title>
        <authorList>
            <person name="Liu Y."/>
        </authorList>
    </citation>
    <scope>NUCLEOTIDE SEQUENCE [LARGE SCALE GENOMIC DNA]</scope>
    <source>
        <strain evidence="1 2">GDMCC 1.2596</strain>
    </source>
</reference>
<evidence type="ECO:0000313" key="2">
    <source>
        <dbReference type="Proteomes" id="UP001549773"/>
    </source>
</evidence>
<keyword evidence="2" id="KW-1185">Reference proteome</keyword>
<dbReference type="RefSeq" id="WP_354618605.1">
    <property type="nucleotide sequence ID" value="NZ_JBEWYP010000005.1"/>
</dbReference>
<accession>A0ABV2TWY5</accession>
<sequence>MIETIKYATISKIYVKNMIFYDNNKSDELIKLCRSYGITYLPGQDRKSCYRLVDNEFHLSKLTKDLICYPYDRLFNEATLRKFESGNHDEVMFVIEDDKIKGVVHVVDYNTDFINYEFFKATYQFENLLRQLLINNGENNESLLKWMSLKAEKNNHWKKRLEQCVPKEGSKLIEENLRRINCNPFQTFFLNDLLYFVASRKYVSKGFRQNLESITSIRNWVAHNKDLTHKPQIEHGPLYRIEELKEFVNNANTFFKCFEELEELILSEN</sequence>
<organism evidence="1 2">
    <name type="scientific">Sediminicola luteus</name>
    <dbReference type="NCBI Taxonomy" id="319238"/>
    <lineage>
        <taxon>Bacteria</taxon>
        <taxon>Pseudomonadati</taxon>
        <taxon>Bacteroidota</taxon>
        <taxon>Flavobacteriia</taxon>
        <taxon>Flavobacteriales</taxon>
        <taxon>Flavobacteriaceae</taxon>
        <taxon>Sediminicola</taxon>
    </lineage>
</organism>
<dbReference type="Proteomes" id="UP001549773">
    <property type="component" value="Unassembled WGS sequence"/>
</dbReference>
<name>A0ABV2TWY5_9FLAO</name>
<protein>
    <recommendedName>
        <fullName evidence="3">RiboL-PSP-HEPN domain-containing protein</fullName>
    </recommendedName>
</protein>
<evidence type="ECO:0000313" key="1">
    <source>
        <dbReference type="EMBL" id="MET7029801.1"/>
    </source>
</evidence>
<comment type="caution">
    <text evidence="1">The sequence shown here is derived from an EMBL/GenBank/DDBJ whole genome shotgun (WGS) entry which is preliminary data.</text>
</comment>
<dbReference type="EMBL" id="JBEWYP010000005">
    <property type="protein sequence ID" value="MET7029801.1"/>
    <property type="molecule type" value="Genomic_DNA"/>
</dbReference>
<evidence type="ECO:0008006" key="3">
    <source>
        <dbReference type="Google" id="ProtNLM"/>
    </source>
</evidence>
<proteinExistence type="predicted"/>